<evidence type="ECO:0000313" key="1">
    <source>
        <dbReference type="EMBL" id="PSJ50758.1"/>
    </source>
</evidence>
<proteinExistence type="predicted"/>
<dbReference type="EMBL" id="PXYL01000044">
    <property type="protein sequence ID" value="PSJ50758.1"/>
    <property type="molecule type" value="Genomic_DNA"/>
</dbReference>
<accession>A0A2P7RKK8</accession>
<gene>
    <name evidence="1" type="ORF">C7I85_29915</name>
</gene>
<dbReference type="AlphaFoldDB" id="A0A2P7RKK8"/>
<name>A0A2P7RKK8_9HYPH</name>
<organism evidence="1 2">
    <name type="scientific">Pseudaminobacter soli</name>
    <name type="common">ex Li et al. 2025</name>
    <dbReference type="NCBI Taxonomy" id="1295366"/>
    <lineage>
        <taxon>Bacteria</taxon>
        <taxon>Pseudomonadati</taxon>
        <taxon>Pseudomonadota</taxon>
        <taxon>Alphaproteobacteria</taxon>
        <taxon>Hyphomicrobiales</taxon>
        <taxon>Phyllobacteriaceae</taxon>
        <taxon>Pseudaminobacter</taxon>
    </lineage>
</organism>
<comment type="caution">
    <text evidence="1">The sequence shown here is derived from an EMBL/GenBank/DDBJ whole genome shotgun (WGS) entry which is preliminary data.</text>
</comment>
<protein>
    <submittedName>
        <fullName evidence="1">Uncharacterized protein</fullName>
    </submittedName>
</protein>
<evidence type="ECO:0000313" key="2">
    <source>
        <dbReference type="Proteomes" id="UP000240653"/>
    </source>
</evidence>
<keyword evidence="2" id="KW-1185">Reference proteome</keyword>
<sequence>MHFHLFVLLANKEIEERAQGMWAVLVVAATTASRLIRSGRHYDPLNGIAAGEIFEYLTAPIYFPPDPSAVATIFRRNARRFGQARHVASIVTSWLIDAGATREAAMASHATIMAAAILLPV</sequence>
<reference evidence="1 2" key="1">
    <citation type="submission" date="2018-03" db="EMBL/GenBank/DDBJ databases">
        <title>The draft genome of Mesorhizobium soli JCM 19897.</title>
        <authorList>
            <person name="Li L."/>
            <person name="Liu L."/>
            <person name="Liang L."/>
            <person name="Wang T."/>
            <person name="Zhang X."/>
        </authorList>
    </citation>
    <scope>NUCLEOTIDE SEQUENCE [LARGE SCALE GENOMIC DNA]</scope>
    <source>
        <strain evidence="1 2">JCM 19897</strain>
    </source>
</reference>
<dbReference type="Proteomes" id="UP000240653">
    <property type="component" value="Unassembled WGS sequence"/>
</dbReference>